<dbReference type="Proteomes" id="UP000187412">
    <property type="component" value="Unassembled WGS sequence"/>
</dbReference>
<dbReference type="PANTHER" id="PTHR42713">
    <property type="entry name" value="HISTIDINE KINASE-RELATED"/>
    <property type="match status" value="1"/>
</dbReference>
<evidence type="ECO:0000313" key="12">
    <source>
        <dbReference type="Proteomes" id="UP000187412"/>
    </source>
</evidence>
<evidence type="ECO:0000256" key="4">
    <source>
        <dbReference type="ARBA" id="ARBA00023012"/>
    </source>
</evidence>
<dbReference type="InterPro" id="IPR020449">
    <property type="entry name" value="Tscrpt_reg_AraC-type_HTH"/>
</dbReference>
<proteinExistence type="predicted"/>
<feature type="domain" description="Response regulatory" evidence="10">
    <location>
        <begin position="3"/>
        <end position="122"/>
    </location>
</feature>
<dbReference type="Pfam" id="PF12833">
    <property type="entry name" value="HTH_18"/>
    <property type="match status" value="1"/>
</dbReference>
<evidence type="ECO:0000313" key="11">
    <source>
        <dbReference type="EMBL" id="OMD51782.1"/>
    </source>
</evidence>
<comment type="caution">
    <text evidence="11">The sequence shown here is derived from an EMBL/GenBank/DDBJ whole genome shotgun (WGS) entry which is preliminary data.</text>
</comment>
<keyword evidence="3 8" id="KW-0597">Phosphoprotein</keyword>
<sequence length="524" mass="60303">MYKVLLVDDELLDLEGLQRFMNWESLGMDVCAAASSGFEALEVLRSQTVDIIVTDIRMPIMSGMELARRALALELNPKPKIIFVSGHEDFQYAKQAISMSASGYVLKPVDDADMRRTLEEVRGILDREQAQSHLQRCFSDSEPLLKRELFMQLLDDGMADADKMLPLLQQVGITWHRTVLYTALLEPDDLSWKLNGFGEEAKAEMEKRLETAVEQFCAQERIQFCRLDRFRYALIVEERVDSSRLQGLIAMAVSGTPLTVTIGVGPPVTSLTKLHLSFRRAKEALGLKLFLGKGKLILHTDAKGPISATAKDLDDILQSLFLAVSSYRLVAVDDCNEELFVWVGKMETKLEIYQLFLHIVSKLDAFLHTINEDFYILLGLDRKHLSILYQFETTQDMKSWLRRRMFELSERLQRKRQGKKYKLIEEIKAYIEVELENNVMLRDAAIHFSFSPNHLGQIFYDETGIYFSDYVSIRRLERVKLLLGDPKLKVYEAAHQVGYKNLSHFSKQFKDYYGVSPGDYRRHL</sequence>
<dbReference type="SUPFAM" id="SSF52172">
    <property type="entry name" value="CheY-like"/>
    <property type="match status" value="1"/>
</dbReference>
<dbReference type="InterPro" id="IPR001789">
    <property type="entry name" value="Sig_transdc_resp-reg_receiver"/>
</dbReference>
<name>A0ABX3HM14_PAEBO</name>
<accession>A0ABX3HM14</accession>
<dbReference type="InterPro" id="IPR011006">
    <property type="entry name" value="CheY-like_superfamily"/>
</dbReference>
<dbReference type="PROSITE" id="PS00041">
    <property type="entry name" value="HTH_ARAC_FAMILY_1"/>
    <property type="match status" value="1"/>
</dbReference>
<dbReference type="Pfam" id="PF17853">
    <property type="entry name" value="GGDEF_2"/>
    <property type="match status" value="1"/>
</dbReference>
<keyword evidence="2" id="KW-0963">Cytoplasm</keyword>
<dbReference type="PROSITE" id="PS01124">
    <property type="entry name" value="HTH_ARAC_FAMILY_2"/>
    <property type="match status" value="1"/>
</dbReference>
<keyword evidence="6" id="KW-0238">DNA-binding</keyword>
<dbReference type="SMART" id="SM00448">
    <property type="entry name" value="REC"/>
    <property type="match status" value="1"/>
</dbReference>
<dbReference type="Gene3D" id="3.40.50.2300">
    <property type="match status" value="1"/>
</dbReference>
<dbReference type="SUPFAM" id="SSF46689">
    <property type="entry name" value="Homeodomain-like"/>
    <property type="match status" value="1"/>
</dbReference>
<gene>
    <name evidence="11" type="ORF">BSK56_03900</name>
</gene>
<dbReference type="InterPro" id="IPR041522">
    <property type="entry name" value="CdaR_GGDEF"/>
</dbReference>
<evidence type="ECO:0000256" key="5">
    <source>
        <dbReference type="ARBA" id="ARBA00023015"/>
    </source>
</evidence>
<comment type="subcellular location">
    <subcellularLocation>
        <location evidence="1">Cytoplasm</location>
    </subcellularLocation>
</comment>
<dbReference type="Gene3D" id="1.10.10.60">
    <property type="entry name" value="Homeodomain-like"/>
    <property type="match status" value="2"/>
</dbReference>
<dbReference type="EMBL" id="MPTB01000004">
    <property type="protein sequence ID" value="OMD51782.1"/>
    <property type="molecule type" value="Genomic_DNA"/>
</dbReference>
<dbReference type="InterPro" id="IPR018062">
    <property type="entry name" value="HTH_AraC-typ_CS"/>
</dbReference>
<dbReference type="PRINTS" id="PR00032">
    <property type="entry name" value="HTHARAC"/>
</dbReference>
<evidence type="ECO:0000256" key="2">
    <source>
        <dbReference type="ARBA" id="ARBA00022490"/>
    </source>
</evidence>
<dbReference type="Pfam" id="PF00072">
    <property type="entry name" value="Response_reg"/>
    <property type="match status" value="1"/>
</dbReference>
<reference evidence="11 12" key="1">
    <citation type="submission" date="2016-10" db="EMBL/GenBank/DDBJ databases">
        <title>Paenibacillus species isolates.</title>
        <authorList>
            <person name="Beno S.M."/>
        </authorList>
    </citation>
    <scope>NUCLEOTIDE SEQUENCE [LARGE SCALE GENOMIC DNA]</scope>
    <source>
        <strain evidence="11 12">FSL H7-0744</strain>
    </source>
</reference>
<feature type="modified residue" description="4-aspartylphosphate" evidence="8">
    <location>
        <position position="55"/>
    </location>
</feature>
<keyword evidence="5" id="KW-0805">Transcription regulation</keyword>
<evidence type="ECO:0000259" key="9">
    <source>
        <dbReference type="PROSITE" id="PS01124"/>
    </source>
</evidence>
<dbReference type="PROSITE" id="PS50110">
    <property type="entry name" value="RESPONSE_REGULATORY"/>
    <property type="match status" value="1"/>
</dbReference>
<feature type="domain" description="HTH araC/xylS-type" evidence="9">
    <location>
        <begin position="425"/>
        <end position="523"/>
    </location>
</feature>
<dbReference type="CDD" id="cd17536">
    <property type="entry name" value="REC_YesN-like"/>
    <property type="match status" value="1"/>
</dbReference>
<dbReference type="SMART" id="SM00342">
    <property type="entry name" value="HTH_ARAC"/>
    <property type="match status" value="1"/>
</dbReference>
<protein>
    <recommendedName>
        <fullName evidence="13">DNA-binding response regulator</fullName>
    </recommendedName>
</protein>
<organism evidence="11 12">
    <name type="scientific">Paenibacillus borealis</name>
    <dbReference type="NCBI Taxonomy" id="160799"/>
    <lineage>
        <taxon>Bacteria</taxon>
        <taxon>Bacillati</taxon>
        <taxon>Bacillota</taxon>
        <taxon>Bacilli</taxon>
        <taxon>Bacillales</taxon>
        <taxon>Paenibacillaceae</taxon>
        <taxon>Paenibacillus</taxon>
    </lineage>
</organism>
<evidence type="ECO:0000256" key="6">
    <source>
        <dbReference type="ARBA" id="ARBA00023125"/>
    </source>
</evidence>
<evidence type="ECO:0000256" key="7">
    <source>
        <dbReference type="ARBA" id="ARBA00023163"/>
    </source>
</evidence>
<dbReference type="InterPro" id="IPR018060">
    <property type="entry name" value="HTH_AraC"/>
</dbReference>
<dbReference type="InterPro" id="IPR009057">
    <property type="entry name" value="Homeodomain-like_sf"/>
</dbReference>
<evidence type="ECO:0000256" key="3">
    <source>
        <dbReference type="ARBA" id="ARBA00022553"/>
    </source>
</evidence>
<keyword evidence="12" id="KW-1185">Reference proteome</keyword>
<keyword evidence="4" id="KW-0902">Two-component regulatory system</keyword>
<dbReference type="RefSeq" id="WP_076109426.1">
    <property type="nucleotide sequence ID" value="NZ_MPTB01000004.1"/>
</dbReference>
<evidence type="ECO:0000259" key="10">
    <source>
        <dbReference type="PROSITE" id="PS50110"/>
    </source>
</evidence>
<evidence type="ECO:0008006" key="13">
    <source>
        <dbReference type="Google" id="ProtNLM"/>
    </source>
</evidence>
<dbReference type="InterPro" id="IPR051552">
    <property type="entry name" value="HptR"/>
</dbReference>
<keyword evidence="7" id="KW-0804">Transcription</keyword>
<dbReference type="PANTHER" id="PTHR42713:SF3">
    <property type="entry name" value="TRANSCRIPTIONAL REGULATORY PROTEIN HPTR"/>
    <property type="match status" value="1"/>
</dbReference>
<evidence type="ECO:0000256" key="1">
    <source>
        <dbReference type="ARBA" id="ARBA00004496"/>
    </source>
</evidence>
<evidence type="ECO:0000256" key="8">
    <source>
        <dbReference type="PROSITE-ProRule" id="PRU00169"/>
    </source>
</evidence>